<dbReference type="InterPro" id="IPR017853">
    <property type="entry name" value="GH"/>
</dbReference>
<keyword evidence="9" id="KW-0325">Glycoprotein</keyword>
<dbReference type="GO" id="GO:0016020">
    <property type="term" value="C:membrane"/>
    <property type="evidence" value="ECO:0007669"/>
    <property type="project" value="UniProtKB-SubCell"/>
</dbReference>
<organism evidence="15 17">
    <name type="scientific">Didymodactylos carnosus</name>
    <dbReference type="NCBI Taxonomy" id="1234261"/>
    <lineage>
        <taxon>Eukaryota</taxon>
        <taxon>Metazoa</taxon>
        <taxon>Spiralia</taxon>
        <taxon>Gnathifera</taxon>
        <taxon>Rotifera</taxon>
        <taxon>Eurotatoria</taxon>
        <taxon>Bdelloidea</taxon>
        <taxon>Philodinida</taxon>
        <taxon>Philodinidae</taxon>
        <taxon>Didymodactylos</taxon>
    </lineage>
</organism>
<dbReference type="InterPro" id="IPR030459">
    <property type="entry name" value="Glyco_hydro_31_CS"/>
</dbReference>
<dbReference type="PROSITE" id="PS51448">
    <property type="entry name" value="P_TREFOIL_2"/>
    <property type="match status" value="1"/>
</dbReference>
<proteinExistence type="inferred from homology"/>
<dbReference type="InterPro" id="IPR048395">
    <property type="entry name" value="Glyco_hydro_31_C"/>
</dbReference>
<dbReference type="InterPro" id="IPR000322">
    <property type="entry name" value="Glyco_hydro_31_TIM"/>
</dbReference>
<dbReference type="InterPro" id="IPR011013">
    <property type="entry name" value="Gal_mutarotase_sf_dom"/>
</dbReference>
<evidence type="ECO:0000256" key="9">
    <source>
        <dbReference type="ARBA" id="ARBA00023180"/>
    </source>
</evidence>
<dbReference type="Pfam" id="PF01055">
    <property type="entry name" value="Glyco_hydro_31_2nd"/>
    <property type="match status" value="1"/>
</dbReference>
<dbReference type="SUPFAM" id="SSF57492">
    <property type="entry name" value="Trefoil"/>
    <property type="match status" value="1"/>
</dbReference>
<evidence type="ECO:0000259" key="14">
    <source>
        <dbReference type="PROSITE" id="PS51448"/>
    </source>
</evidence>
<accession>A0A815B800</accession>
<dbReference type="PROSITE" id="PS00707">
    <property type="entry name" value="GLYCOSYL_HYDROL_F31_2"/>
    <property type="match status" value="1"/>
</dbReference>
<dbReference type="InterPro" id="IPR000519">
    <property type="entry name" value="P_trefoil_dom"/>
</dbReference>
<dbReference type="PANTHER" id="PTHR22762">
    <property type="entry name" value="ALPHA-GLUCOSIDASE"/>
    <property type="match status" value="1"/>
</dbReference>
<dbReference type="GO" id="GO:0005975">
    <property type="term" value="P:carbohydrate metabolic process"/>
    <property type="evidence" value="ECO:0007669"/>
    <property type="project" value="InterPro"/>
</dbReference>
<keyword evidence="10 13" id="KW-0326">Glycosidase</keyword>
<keyword evidence="7" id="KW-0472">Membrane</keyword>
<comment type="catalytic activity">
    <reaction evidence="1">
        <text>Hydrolysis of terminal, non-reducing (1-&gt;4)-linked alpha-D-glucose residues with release of alpha-D-glucose.</text>
        <dbReference type="EC" id="3.2.1.20"/>
    </reaction>
</comment>
<evidence type="ECO:0000256" key="13">
    <source>
        <dbReference type="RuleBase" id="RU361185"/>
    </source>
</evidence>
<evidence type="ECO:0000256" key="7">
    <source>
        <dbReference type="ARBA" id="ARBA00023136"/>
    </source>
</evidence>
<dbReference type="Proteomes" id="UP000681722">
    <property type="component" value="Unassembled WGS sequence"/>
</dbReference>
<evidence type="ECO:0000256" key="8">
    <source>
        <dbReference type="ARBA" id="ARBA00023157"/>
    </source>
</evidence>
<evidence type="ECO:0000256" key="3">
    <source>
        <dbReference type="ARBA" id="ARBA00007806"/>
    </source>
</evidence>
<dbReference type="GO" id="GO:0004558">
    <property type="term" value="F:alpha-1,4-glucosidase activity"/>
    <property type="evidence" value="ECO:0007669"/>
    <property type="project" value="TreeGrafter"/>
</dbReference>
<dbReference type="CDD" id="cd00111">
    <property type="entry name" value="Trefoil"/>
    <property type="match status" value="1"/>
</dbReference>
<dbReference type="OrthoDB" id="1334205at2759"/>
<dbReference type="GO" id="GO:0030246">
    <property type="term" value="F:carbohydrate binding"/>
    <property type="evidence" value="ECO:0007669"/>
    <property type="project" value="InterPro"/>
</dbReference>
<name>A0A815B800_9BILA</name>
<dbReference type="Gene3D" id="2.60.40.1180">
    <property type="entry name" value="Golgi alpha-mannosidase II"/>
    <property type="match status" value="2"/>
</dbReference>
<dbReference type="Pfam" id="PF21365">
    <property type="entry name" value="Glyco_hydro_31_3rd"/>
    <property type="match status" value="1"/>
</dbReference>
<dbReference type="PANTHER" id="PTHR22762:SF133">
    <property type="entry name" value="P-TYPE DOMAIN-CONTAINING PROTEIN"/>
    <property type="match status" value="1"/>
</dbReference>
<evidence type="ECO:0000256" key="11">
    <source>
        <dbReference type="ARBA" id="ARBA00041343"/>
    </source>
</evidence>
<comment type="caution">
    <text evidence="15">The sequence shown here is derived from an EMBL/GenBank/DDBJ whole genome shotgun (WGS) entry which is preliminary data.</text>
</comment>
<dbReference type="Pfam" id="PF13802">
    <property type="entry name" value="Gal_mutarotas_2"/>
    <property type="match status" value="1"/>
</dbReference>
<evidence type="ECO:0000256" key="1">
    <source>
        <dbReference type="ARBA" id="ARBA00001657"/>
    </source>
</evidence>
<dbReference type="Gene3D" id="2.60.40.1760">
    <property type="entry name" value="glycosyl hydrolase (family 31)"/>
    <property type="match status" value="1"/>
</dbReference>
<feature type="domain" description="P-type" evidence="14">
    <location>
        <begin position="1"/>
        <end position="46"/>
    </location>
</feature>
<dbReference type="EMBL" id="CAJOBC010020153">
    <property type="protein sequence ID" value="CAF4045155.1"/>
    <property type="molecule type" value="Genomic_DNA"/>
</dbReference>
<reference evidence="15" key="1">
    <citation type="submission" date="2021-02" db="EMBL/GenBank/DDBJ databases">
        <authorList>
            <person name="Nowell W R."/>
        </authorList>
    </citation>
    <scope>NUCLEOTIDE SEQUENCE</scope>
</reference>
<dbReference type="Pfam" id="PF00088">
    <property type="entry name" value="Trefoil"/>
    <property type="match status" value="1"/>
</dbReference>
<dbReference type="AlphaFoldDB" id="A0A815B800"/>
<evidence type="ECO:0000256" key="10">
    <source>
        <dbReference type="ARBA" id="ARBA00023295"/>
    </source>
</evidence>
<keyword evidence="5" id="KW-0732">Signal</keyword>
<dbReference type="CDD" id="cd06602">
    <property type="entry name" value="GH31_MGAM_SI_GAA"/>
    <property type="match status" value="1"/>
</dbReference>
<dbReference type="InterPro" id="IPR013780">
    <property type="entry name" value="Glyco_hydro_b"/>
</dbReference>
<dbReference type="EMBL" id="CAJNOQ010010913">
    <property type="protein sequence ID" value="CAF1264152.1"/>
    <property type="molecule type" value="Genomic_DNA"/>
</dbReference>
<evidence type="ECO:0000256" key="4">
    <source>
        <dbReference type="ARBA" id="ARBA00012741"/>
    </source>
</evidence>
<keyword evidence="17" id="KW-1185">Reference proteome</keyword>
<dbReference type="SUPFAM" id="SSF51445">
    <property type="entry name" value="(Trans)glycosidases"/>
    <property type="match status" value="1"/>
</dbReference>
<comment type="caution">
    <text evidence="12">Lacks conserved residue(s) required for the propagation of feature annotation.</text>
</comment>
<dbReference type="Proteomes" id="UP000663829">
    <property type="component" value="Unassembled WGS sequence"/>
</dbReference>
<comment type="subcellular location">
    <subcellularLocation>
        <location evidence="2">Membrane</location>
    </subcellularLocation>
</comment>
<dbReference type="InterPro" id="IPR025887">
    <property type="entry name" value="Glyco_hydro_31_N_dom"/>
</dbReference>
<comment type="similarity">
    <text evidence="3 13">Belongs to the glycosyl hydrolase 31 family.</text>
</comment>
<evidence type="ECO:0000256" key="12">
    <source>
        <dbReference type="PROSITE-ProRule" id="PRU00779"/>
    </source>
</evidence>
<protein>
    <recommendedName>
        <fullName evidence="4">alpha-glucosidase</fullName>
        <ecNumber evidence="4">3.2.1.20</ecNumber>
    </recommendedName>
    <alternativeName>
        <fullName evidence="11">Maltase</fullName>
    </alternativeName>
</protein>
<keyword evidence="6 13" id="KW-0378">Hydrolase</keyword>
<keyword evidence="8" id="KW-1015">Disulfide bond</keyword>
<dbReference type="InterPro" id="IPR044913">
    <property type="entry name" value="P_trefoil_dom_sf"/>
</dbReference>
<sequence>MSLTFLTRIDSGFDNSNQTACEARGCIWDSSVANSTSGIVTCYVPKSKGPITSKNGKNTDATSDEFSLFNNDIEQLNVLLTVSGTNMVRMTITDANTDNQRYEVPVPITWSATTSQSQQQNLRFELTQTQYNQTGLRVRRQTGSKSSDNDPILFDTTYFAEGLIYDNQFLQIITTFPSNNVYGFGENTHPSFRHNLTDGIRYGIFARDQLPLGQNENLYGTHPFYMCIENDGNAFGVLIFNSNAQDYEFSQFNATKALLTYRTIGGILDLFFFAGPTPEEVIQQYQMVIGQPYMPPYWGLGFQLCRFGYNSLTNMMAAWNRTISNGIPLDVQWGDIDTFDNQRDFTYDPVNYAGLPQFIDHLHDIGMKFVTILDPAIDSQHPNYSAFVLGEQHNIWIKWPVNENLQFNETGNQNMLGNVWPPGKVVFPDFFYPPTKSWWLNQIVTWHNTLNFDAIWIDMNEPSNFDTNLIQQWNLHCPTDEQWDVPPYHPAIWGSVMSDKTICMLALQTDGNTTYRHYDIHNLFGWSQTVATLLAARALSLGRRSFVVSRSTFPSSGVYAGHWTGDNSALWPFVKYNIIGLLEFNLFGIPYIGADICGFNLNTTEELCQRWMQLGAFNPFFRNHNSNGLIDQDPGVFSPSVVASNRKAVILRYTLIPYLYTLFYNVHVNGGTVVRSMAHEYSQDSNCWGLDEQFLWGSSLLIAPVIYENQTMKNLYLPPSPVRWYDYYTGQEQTKLGNITVDAPLDYIPLFVKGGSIIPTQQYALNTNLSRQNPVSLLIALDQNQTASGSLFWDDGDSVDTYVNQNYNLFQFSYTSNSTITITAVAYYYQTPLVLGQIQVYGLAAQPTQVMLMESNSTAINMMWNATSNVLQISDIALSITATTRTLMVSYDNITTITGTMTTTTTTQASSAVGTAKKTILTFVYSLRKQ</sequence>
<evidence type="ECO:0000256" key="6">
    <source>
        <dbReference type="ARBA" id="ARBA00022801"/>
    </source>
</evidence>
<dbReference type="CDD" id="cd14752">
    <property type="entry name" value="GH31_N"/>
    <property type="match status" value="1"/>
</dbReference>
<evidence type="ECO:0000313" key="17">
    <source>
        <dbReference type="Proteomes" id="UP000663829"/>
    </source>
</evidence>
<dbReference type="SUPFAM" id="SSF74650">
    <property type="entry name" value="Galactose mutarotase-like"/>
    <property type="match status" value="1"/>
</dbReference>
<dbReference type="Gene3D" id="4.10.110.10">
    <property type="entry name" value="Spasmolytic Protein, domain 1"/>
    <property type="match status" value="1"/>
</dbReference>
<dbReference type="Gene3D" id="3.20.20.80">
    <property type="entry name" value="Glycosidases"/>
    <property type="match status" value="1"/>
</dbReference>
<evidence type="ECO:0000313" key="16">
    <source>
        <dbReference type="EMBL" id="CAF4045155.1"/>
    </source>
</evidence>
<evidence type="ECO:0000256" key="2">
    <source>
        <dbReference type="ARBA" id="ARBA00004370"/>
    </source>
</evidence>
<dbReference type="SUPFAM" id="SSF51011">
    <property type="entry name" value="Glycosyl hydrolase domain"/>
    <property type="match status" value="1"/>
</dbReference>
<dbReference type="EC" id="3.2.1.20" evidence="4"/>
<evidence type="ECO:0000256" key="5">
    <source>
        <dbReference type="ARBA" id="ARBA00022729"/>
    </source>
</evidence>
<gene>
    <name evidence="15" type="ORF">GPM918_LOCUS26757</name>
    <name evidence="16" type="ORF">SRO942_LOCUS26967</name>
</gene>
<evidence type="ECO:0000313" key="15">
    <source>
        <dbReference type="EMBL" id="CAF1264152.1"/>
    </source>
</evidence>